<keyword evidence="2" id="KW-0472">Membrane</keyword>
<evidence type="ECO:0000313" key="6">
    <source>
        <dbReference type="Proteomes" id="UP000249524"/>
    </source>
</evidence>
<keyword evidence="6" id="KW-1185">Reference proteome</keyword>
<reference evidence="5 6" key="1">
    <citation type="submission" date="2018-05" db="EMBL/GenBank/DDBJ databases">
        <authorList>
            <person name="Lanie J.A."/>
            <person name="Ng W.-L."/>
            <person name="Kazmierczak K.M."/>
            <person name="Andrzejewski T.M."/>
            <person name="Davidsen T.M."/>
            <person name="Wayne K.J."/>
            <person name="Tettelin H."/>
            <person name="Glass J.I."/>
            <person name="Rusch D."/>
            <person name="Podicherti R."/>
            <person name="Tsui H.-C.T."/>
            <person name="Winkler M.E."/>
        </authorList>
    </citation>
    <scope>NUCLEOTIDE SEQUENCE [LARGE SCALE GENOMIC DNA]</scope>
    <source>
        <strain evidence="5 6">BUT-10</strain>
    </source>
</reference>
<feature type="transmembrane region" description="Helical" evidence="2">
    <location>
        <begin position="131"/>
        <end position="154"/>
    </location>
</feature>
<evidence type="ECO:0000256" key="2">
    <source>
        <dbReference type="SAM" id="Phobius"/>
    </source>
</evidence>
<feature type="transmembrane region" description="Helical" evidence="2">
    <location>
        <begin position="23"/>
        <end position="41"/>
    </location>
</feature>
<evidence type="ECO:0000313" key="5">
    <source>
        <dbReference type="EMBL" id="RAK65503.1"/>
    </source>
</evidence>
<comment type="caution">
    <text evidence="5">The sequence shown here is derived from an EMBL/GenBank/DDBJ whole genome shotgun (WGS) entry which is preliminary data.</text>
</comment>
<dbReference type="SUPFAM" id="SSF55874">
    <property type="entry name" value="ATPase domain of HSP90 chaperone/DNA topoisomerase II/histidine kinase"/>
    <property type="match status" value="1"/>
</dbReference>
<proteinExistence type="predicted"/>
<dbReference type="InterPro" id="IPR050640">
    <property type="entry name" value="Bact_2-comp_sensor_kinase"/>
</dbReference>
<feature type="transmembrane region" description="Helical" evidence="2">
    <location>
        <begin position="53"/>
        <end position="74"/>
    </location>
</feature>
<name>A0A328BEG6_9CAUL</name>
<accession>A0A328BEG6</accession>
<feature type="coiled-coil region" evidence="1">
    <location>
        <begin position="158"/>
        <end position="185"/>
    </location>
</feature>
<gene>
    <name evidence="5" type="ORF">DJ019_11110</name>
</gene>
<dbReference type="InterPro" id="IPR010559">
    <property type="entry name" value="Sig_transdc_His_kin_internal"/>
</dbReference>
<dbReference type="GO" id="GO:0000155">
    <property type="term" value="F:phosphorelay sensor kinase activity"/>
    <property type="evidence" value="ECO:0007669"/>
    <property type="project" value="InterPro"/>
</dbReference>
<dbReference type="Proteomes" id="UP000249524">
    <property type="component" value="Unassembled WGS sequence"/>
</dbReference>
<sequence length="382" mass="41300">MRYGRAMIPPAARHLDSQTVRQALWLTLAVWTLDVFLYVLPSSLNGPVAASSWASVVLVATTGALLTPAVYVVTARTRASAALTRYLALAGISIVCGALTSLSDLTLGELLRRLFDPDGPMMDAAQRRFRGVTNLLGLSWMFALLGGLFMMLHANTAVRDRERQLADARAKAAEAEAAATAARLAALRYQLNPHFLFNTLNAVSSAVITGRNAEAESMLERLAEFLRVTLAADPAGLTPLEDEFATLQAYLEIESVRFRDRLGVEFACPPELRQALAPSFLLQPLVENAIKHGVSRTTRPVTVRLEAARDGDDLVVLVEDDAEGGGEPARGAGLGLRNVRQRLEVLYGERGVLQTTARERGFLVMIRMPLQWATAPGVAAAA</sequence>
<keyword evidence="1" id="KW-0175">Coiled coil</keyword>
<feature type="domain" description="Histidine kinase/HSP90-like ATPase" evidence="3">
    <location>
        <begin position="281"/>
        <end position="370"/>
    </location>
</feature>
<keyword evidence="2" id="KW-0812">Transmembrane</keyword>
<dbReference type="PANTHER" id="PTHR34220:SF7">
    <property type="entry name" value="SENSOR HISTIDINE KINASE YPDA"/>
    <property type="match status" value="1"/>
</dbReference>
<evidence type="ECO:0000259" key="3">
    <source>
        <dbReference type="Pfam" id="PF02518"/>
    </source>
</evidence>
<evidence type="ECO:0000256" key="1">
    <source>
        <dbReference type="SAM" id="Coils"/>
    </source>
</evidence>
<keyword evidence="2" id="KW-1133">Transmembrane helix</keyword>
<protein>
    <submittedName>
        <fullName evidence="5">Uncharacterized protein</fullName>
    </submittedName>
</protein>
<feature type="domain" description="Signal transduction histidine kinase internal region" evidence="4">
    <location>
        <begin position="182"/>
        <end position="262"/>
    </location>
</feature>
<dbReference type="GO" id="GO:0016020">
    <property type="term" value="C:membrane"/>
    <property type="evidence" value="ECO:0007669"/>
    <property type="project" value="InterPro"/>
</dbReference>
<dbReference type="PANTHER" id="PTHR34220">
    <property type="entry name" value="SENSOR HISTIDINE KINASE YPDA"/>
    <property type="match status" value="1"/>
</dbReference>
<dbReference type="Pfam" id="PF02518">
    <property type="entry name" value="HATPase_c"/>
    <property type="match status" value="1"/>
</dbReference>
<dbReference type="Pfam" id="PF06580">
    <property type="entry name" value="His_kinase"/>
    <property type="match status" value="1"/>
</dbReference>
<dbReference type="AlphaFoldDB" id="A0A328BEG6"/>
<organism evidence="5 6">
    <name type="scientific">Phenylobacterium kunshanense</name>
    <dbReference type="NCBI Taxonomy" id="1445034"/>
    <lineage>
        <taxon>Bacteria</taxon>
        <taxon>Pseudomonadati</taxon>
        <taxon>Pseudomonadota</taxon>
        <taxon>Alphaproteobacteria</taxon>
        <taxon>Caulobacterales</taxon>
        <taxon>Caulobacteraceae</taxon>
        <taxon>Phenylobacterium</taxon>
    </lineage>
</organism>
<dbReference type="Gene3D" id="3.30.565.10">
    <property type="entry name" value="Histidine kinase-like ATPase, C-terminal domain"/>
    <property type="match status" value="1"/>
</dbReference>
<evidence type="ECO:0000259" key="4">
    <source>
        <dbReference type="Pfam" id="PF06580"/>
    </source>
</evidence>
<dbReference type="EMBL" id="QFYS01000004">
    <property type="protein sequence ID" value="RAK65503.1"/>
    <property type="molecule type" value="Genomic_DNA"/>
</dbReference>
<feature type="transmembrane region" description="Helical" evidence="2">
    <location>
        <begin position="86"/>
        <end position="111"/>
    </location>
</feature>
<dbReference type="InterPro" id="IPR003594">
    <property type="entry name" value="HATPase_dom"/>
</dbReference>
<dbReference type="InterPro" id="IPR036890">
    <property type="entry name" value="HATPase_C_sf"/>
</dbReference>